<dbReference type="InterPro" id="IPR003660">
    <property type="entry name" value="HAMP_dom"/>
</dbReference>
<evidence type="ECO:0000256" key="2">
    <source>
        <dbReference type="ARBA" id="ARBA00012438"/>
    </source>
</evidence>
<dbReference type="InterPro" id="IPR004358">
    <property type="entry name" value="Sig_transdc_His_kin-like_C"/>
</dbReference>
<organism evidence="10">
    <name type="scientific">hydrothermal vent metagenome</name>
    <dbReference type="NCBI Taxonomy" id="652676"/>
    <lineage>
        <taxon>unclassified sequences</taxon>
        <taxon>metagenomes</taxon>
        <taxon>ecological metagenomes</taxon>
    </lineage>
</organism>
<reference evidence="10" key="1">
    <citation type="submission" date="2018-06" db="EMBL/GenBank/DDBJ databases">
        <authorList>
            <person name="Zhirakovskaya E."/>
        </authorList>
    </citation>
    <scope>NUCLEOTIDE SEQUENCE</scope>
</reference>
<dbReference type="Gene3D" id="6.10.340.10">
    <property type="match status" value="1"/>
</dbReference>
<dbReference type="Gene3D" id="1.10.287.130">
    <property type="match status" value="1"/>
</dbReference>
<feature type="domain" description="Histidine kinase" evidence="8">
    <location>
        <begin position="252"/>
        <end position="461"/>
    </location>
</feature>
<evidence type="ECO:0000256" key="4">
    <source>
        <dbReference type="ARBA" id="ARBA00022679"/>
    </source>
</evidence>
<evidence type="ECO:0000256" key="6">
    <source>
        <dbReference type="ARBA" id="ARBA00023012"/>
    </source>
</evidence>
<gene>
    <name evidence="10" type="ORF">MNBD_NITROSPIRAE03-1918</name>
</gene>
<dbReference type="EC" id="2.7.13.3" evidence="2"/>
<dbReference type="Pfam" id="PF00672">
    <property type="entry name" value="HAMP"/>
    <property type="match status" value="1"/>
</dbReference>
<dbReference type="InterPro" id="IPR050736">
    <property type="entry name" value="Sensor_HK_Regulatory"/>
</dbReference>
<keyword evidence="7" id="KW-1133">Transmembrane helix</keyword>
<keyword evidence="7" id="KW-0472">Membrane</keyword>
<dbReference type="SUPFAM" id="SSF158472">
    <property type="entry name" value="HAMP domain-like"/>
    <property type="match status" value="1"/>
</dbReference>
<accession>A0A3B1CZ80</accession>
<dbReference type="CDD" id="cd00082">
    <property type="entry name" value="HisKA"/>
    <property type="match status" value="1"/>
</dbReference>
<evidence type="ECO:0000259" key="9">
    <source>
        <dbReference type="PROSITE" id="PS50885"/>
    </source>
</evidence>
<dbReference type="GO" id="GO:0000155">
    <property type="term" value="F:phosphorelay sensor kinase activity"/>
    <property type="evidence" value="ECO:0007669"/>
    <property type="project" value="InterPro"/>
</dbReference>
<evidence type="ECO:0000256" key="1">
    <source>
        <dbReference type="ARBA" id="ARBA00000085"/>
    </source>
</evidence>
<dbReference type="SMART" id="SM00388">
    <property type="entry name" value="HisKA"/>
    <property type="match status" value="1"/>
</dbReference>
<dbReference type="SMART" id="SM00304">
    <property type="entry name" value="HAMP"/>
    <property type="match status" value="1"/>
</dbReference>
<protein>
    <recommendedName>
        <fullName evidence="2">histidine kinase</fullName>
        <ecNumber evidence="2">2.7.13.3</ecNumber>
    </recommendedName>
</protein>
<dbReference type="PRINTS" id="PR00344">
    <property type="entry name" value="BCTRLSENSOR"/>
</dbReference>
<proteinExistence type="predicted"/>
<dbReference type="PROSITE" id="PS50109">
    <property type="entry name" value="HIS_KIN"/>
    <property type="match status" value="1"/>
</dbReference>
<dbReference type="EMBL" id="UOGI01000204">
    <property type="protein sequence ID" value="VAX33762.1"/>
    <property type="molecule type" value="Genomic_DNA"/>
</dbReference>
<comment type="catalytic activity">
    <reaction evidence="1">
        <text>ATP + protein L-histidine = ADP + protein N-phospho-L-histidine.</text>
        <dbReference type="EC" id="2.7.13.3"/>
    </reaction>
</comment>
<keyword evidence="5" id="KW-0418">Kinase</keyword>
<dbReference type="Pfam" id="PF02518">
    <property type="entry name" value="HATPase_c"/>
    <property type="match status" value="1"/>
</dbReference>
<dbReference type="SMART" id="SM00387">
    <property type="entry name" value="HATPase_c"/>
    <property type="match status" value="1"/>
</dbReference>
<dbReference type="InterPro" id="IPR003594">
    <property type="entry name" value="HATPase_dom"/>
</dbReference>
<dbReference type="Pfam" id="PF00512">
    <property type="entry name" value="HisKA"/>
    <property type="match status" value="1"/>
</dbReference>
<keyword evidence="6" id="KW-0902">Two-component regulatory system</keyword>
<dbReference type="Gene3D" id="3.30.565.10">
    <property type="entry name" value="Histidine kinase-like ATPase, C-terminal domain"/>
    <property type="match status" value="1"/>
</dbReference>
<sequence>MRTKLFLSFILIIFLALLSNVVFERLTLKDFNEFIRGTREDQTYWVLASIEGSYVNNQWDMEHLDMALHWGLMLGFETYVEDTSGKQILSSTDVLLSLNSNMFKRMLSLLKLPIGEGKYAWYPLYVKGRKIGKLYIRPLKRLGAIALKEDIFRNRGKEFLISSFLIAGSGAIFLSILFTIYLATPVRRLNAAAENIAKGDLSVKIPPLHRPFGSLYSALKCHDEMDRLTDTFNYMAEALRREDALRKHLTSNVAHELRTPLTIIKVNLEAIEDGIITDSHTVINNITSEIQRLISLVEGIEDITRAEASFFKKGTLTELDLKEFIETITSGMAKMIEEKGLFIKTEGPPVTVKTYPEKLHIILKNLLTNACKFTHSGGITVRWNKYKKNGGTTGFQITVEDSGKGITPGNISKVFERFYKGKDSGGRGLGLAIVTELTEVIGGRIEVESTPDIGSRFTVIF</sequence>
<dbReference type="InterPro" id="IPR036890">
    <property type="entry name" value="HATPase_C_sf"/>
</dbReference>
<dbReference type="PROSITE" id="PS50885">
    <property type="entry name" value="HAMP"/>
    <property type="match status" value="1"/>
</dbReference>
<evidence type="ECO:0000256" key="7">
    <source>
        <dbReference type="SAM" id="Phobius"/>
    </source>
</evidence>
<evidence type="ECO:0000313" key="10">
    <source>
        <dbReference type="EMBL" id="VAX33762.1"/>
    </source>
</evidence>
<evidence type="ECO:0000256" key="5">
    <source>
        <dbReference type="ARBA" id="ARBA00022777"/>
    </source>
</evidence>
<dbReference type="CDD" id="cd06225">
    <property type="entry name" value="HAMP"/>
    <property type="match status" value="1"/>
</dbReference>
<dbReference type="InterPro" id="IPR003661">
    <property type="entry name" value="HisK_dim/P_dom"/>
</dbReference>
<dbReference type="PANTHER" id="PTHR43711">
    <property type="entry name" value="TWO-COMPONENT HISTIDINE KINASE"/>
    <property type="match status" value="1"/>
</dbReference>
<feature type="domain" description="HAMP" evidence="9">
    <location>
        <begin position="180"/>
        <end position="244"/>
    </location>
</feature>
<feature type="transmembrane region" description="Helical" evidence="7">
    <location>
        <begin position="159"/>
        <end position="183"/>
    </location>
</feature>
<name>A0A3B1CZ80_9ZZZZ</name>
<dbReference type="AlphaFoldDB" id="A0A3B1CZ80"/>
<dbReference type="SUPFAM" id="SSF55874">
    <property type="entry name" value="ATPase domain of HSP90 chaperone/DNA topoisomerase II/histidine kinase"/>
    <property type="match status" value="1"/>
</dbReference>
<dbReference type="GO" id="GO:0016020">
    <property type="term" value="C:membrane"/>
    <property type="evidence" value="ECO:0007669"/>
    <property type="project" value="InterPro"/>
</dbReference>
<dbReference type="InterPro" id="IPR005467">
    <property type="entry name" value="His_kinase_dom"/>
</dbReference>
<keyword evidence="7" id="KW-0812">Transmembrane</keyword>
<evidence type="ECO:0000256" key="3">
    <source>
        <dbReference type="ARBA" id="ARBA00022553"/>
    </source>
</evidence>
<keyword evidence="4" id="KW-0808">Transferase</keyword>
<dbReference type="InterPro" id="IPR036097">
    <property type="entry name" value="HisK_dim/P_sf"/>
</dbReference>
<evidence type="ECO:0000259" key="8">
    <source>
        <dbReference type="PROSITE" id="PS50109"/>
    </source>
</evidence>
<dbReference type="PANTHER" id="PTHR43711:SF1">
    <property type="entry name" value="HISTIDINE KINASE 1"/>
    <property type="match status" value="1"/>
</dbReference>
<keyword evidence="3" id="KW-0597">Phosphoprotein</keyword>
<dbReference type="SUPFAM" id="SSF47384">
    <property type="entry name" value="Homodimeric domain of signal transducing histidine kinase"/>
    <property type="match status" value="1"/>
</dbReference>